<sequence>MQRSFVRVSGKVQGVWFRASAKQKATELGLTGYVKNLEDGRVELLLQGAKPAVESMIEWCHHGPEQAHVDNVIIDDDVEDDIFLDFSLQD</sequence>
<dbReference type="Pfam" id="PF00708">
    <property type="entry name" value="Acylphosphatase"/>
    <property type="match status" value="1"/>
</dbReference>
<dbReference type="InterPro" id="IPR017968">
    <property type="entry name" value="Acylphosphatase_CS"/>
</dbReference>
<evidence type="ECO:0000259" key="8">
    <source>
        <dbReference type="PROSITE" id="PS51160"/>
    </source>
</evidence>
<gene>
    <name evidence="9" type="ORF">GCM10007894_21380</name>
</gene>
<dbReference type="PANTHER" id="PTHR47268">
    <property type="entry name" value="ACYLPHOSPHATASE"/>
    <property type="match status" value="1"/>
</dbReference>
<protein>
    <recommendedName>
        <fullName evidence="3 5">Acylphosphatase</fullName>
        <ecNumber evidence="2 5">3.6.1.7</ecNumber>
    </recommendedName>
</protein>
<evidence type="ECO:0000256" key="2">
    <source>
        <dbReference type="ARBA" id="ARBA00012150"/>
    </source>
</evidence>
<evidence type="ECO:0000313" key="10">
    <source>
        <dbReference type="Proteomes" id="UP001157439"/>
    </source>
</evidence>
<dbReference type="PANTHER" id="PTHR47268:SF4">
    <property type="entry name" value="ACYLPHOSPHATASE"/>
    <property type="match status" value="1"/>
</dbReference>
<feature type="active site" evidence="5">
    <location>
        <position position="18"/>
    </location>
</feature>
<keyword evidence="10" id="KW-1185">Reference proteome</keyword>
<dbReference type="EMBL" id="BSPO01000003">
    <property type="protein sequence ID" value="GLS84161.1"/>
    <property type="molecule type" value="Genomic_DNA"/>
</dbReference>
<dbReference type="RefSeq" id="WP_095498345.1">
    <property type="nucleotide sequence ID" value="NZ_BSPO01000003.1"/>
</dbReference>
<dbReference type="SUPFAM" id="SSF54975">
    <property type="entry name" value="Acylphosphatase/BLUF domain-like"/>
    <property type="match status" value="1"/>
</dbReference>
<accession>A0AA37U0A1</accession>
<reference evidence="9 10" key="1">
    <citation type="journal article" date="2014" name="Int. J. Syst. Evol. Microbiol.">
        <title>Complete genome sequence of Corynebacterium casei LMG S-19264T (=DSM 44701T), isolated from a smear-ripened cheese.</title>
        <authorList>
            <consortium name="US DOE Joint Genome Institute (JGI-PGF)"/>
            <person name="Walter F."/>
            <person name="Albersmeier A."/>
            <person name="Kalinowski J."/>
            <person name="Ruckert C."/>
        </authorList>
    </citation>
    <scope>NUCLEOTIDE SEQUENCE [LARGE SCALE GENOMIC DNA]</scope>
    <source>
        <strain evidence="9 10">NBRC 112785</strain>
    </source>
</reference>
<feature type="active site" evidence="5">
    <location>
        <position position="36"/>
    </location>
</feature>
<evidence type="ECO:0000256" key="4">
    <source>
        <dbReference type="ARBA" id="ARBA00047645"/>
    </source>
</evidence>
<dbReference type="PROSITE" id="PS00150">
    <property type="entry name" value="ACYLPHOSPHATASE_1"/>
    <property type="match status" value="1"/>
</dbReference>
<dbReference type="PROSITE" id="PS51160">
    <property type="entry name" value="ACYLPHOSPHATASE_3"/>
    <property type="match status" value="1"/>
</dbReference>
<dbReference type="NCBIfam" id="NF011003">
    <property type="entry name" value="PRK14429.1"/>
    <property type="match status" value="1"/>
</dbReference>
<proteinExistence type="inferred from homology"/>
<dbReference type="Gene3D" id="3.30.70.100">
    <property type="match status" value="1"/>
</dbReference>
<dbReference type="AlphaFoldDB" id="A0AA37U0A1"/>
<dbReference type="PRINTS" id="PR00112">
    <property type="entry name" value="ACYLPHPHTASE"/>
</dbReference>
<dbReference type="InterPro" id="IPR001792">
    <property type="entry name" value="Acylphosphatase-like_dom"/>
</dbReference>
<dbReference type="InterPro" id="IPR036046">
    <property type="entry name" value="Acylphosphatase-like_dom_sf"/>
</dbReference>
<evidence type="ECO:0000256" key="7">
    <source>
        <dbReference type="RuleBase" id="RU004168"/>
    </source>
</evidence>
<name>A0AA37U0A1_9GAMM</name>
<dbReference type="PROSITE" id="PS00151">
    <property type="entry name" value="ACYLPHOSPHATASE_2"/>
    <property type="match status" value="1"/>
</dbReference>
<dbReference type="GO" id="GO:0003998">
    <property type="term" value="F:acylphosphatase activity"/>
    <property type="evidence" value="ECO:0007669"/>
    <property type="project" value="UniProtKB-EC"/>
</dbReference>
<organism evidence="9 10">
    <name type="scientific">Paraferrimonas haliotis</name>
    <dbReference type="NCBI Taxonomy" id="2013866"/>
    <lineage>
        <taxon>Bacteria</taxon>
        <taxon>Pseudomonadati</taxon>
        <taxon>Pseudomonadota</taxon>
        <taxon>Gammaproteobacteria</taxon>
        <taxon>Alteromonadales</taxon>
        <taxon>Ferrimonadaceae</taxon>
        <taxon>Paraferrimonas</taxon>
    </lineage>
</organism>
<dbReference type="Proteomes" id="UP001157439">
    <property type="component" value="Unassembled WGS sequence"/>
</dbReference>
<comment type="caution">
    <text evidence="9">The sequence shown here is derived from an EMBL/GenBank/DDBJ whole genome shotgun (WGS) entry which is preliminary data.</text>
</comment>
<evidence type="ECO:0000256" key="3">
    <source>
        <dbReference type="ARBA" id="ARBA00015991"/>
    </source>
</evidence>
<dbReference type="EC" id="3.6.1.7" evidence="2 5"/>
<dbReference type="InterPro" id="IPR020456">
    <property type="entry name" value="Acylphosphatase"/>
</dbReference>
<comment type="similarity">
    <text evidence="1 7">Belongs to the acylphosphatase family.</text>
</comment>
<keyword evidence="5 6" id="KW-0378">Hydrolase</keyword>
<comment type="catalytic activity">
    <reaction evidence="4 5 6">
        <text>an acyl phosphate + H2O = a carboxylate + phosphate + H(+)</text>
        <dbReference type="Rhea" id="RHEA:14965"/>
        <dbReference type="ChEBI" id="CHEBI:15377"/>
        <dbReference type="ChEBI" id="CHEBI:15378"/>
        <dbReference type="ChEBI" id="CHEBI:29067"/>
        <dbReference type="ChEBI" id="CHEBI:43474"/>
        <dbReference type="ChEBI" id="CHEBI:59918"/>
        <dbReference type="EC" id="3.6.1.7"/>
    </reaction>
</comment>
<evidence type="ECO:0000256" key="6">
    <source>
        <dbReference type="RuleBase" id="RU000553"/>
    </source>
</evidence>
<evidence type="ECO:0000256" key="5">
    <source>
        <dbReference type="PROSITE-ProRule" id="PRU00520"/>
    </source>
</evidence>
<feature type="domain" description="Acylphosphatase-like" evidence="8">
    <location>
        <begin position="3"/>
        <end position="90"/>
    </location>
</feature>
<evidence type="ECO:0000313" key="9">
    <source>
        <dbReference type="EMBL" id="GLS84161.1"/>
    </source>
</evidence>
<evidence type="ECO:0000256" key="1">
    <source>
        <dbReference type="ARBA" id="ARBA00005614"/>
    </source>
</evidence>